<reference evidence="1 2" key="1">
    <citation type="submission" date="2019-10" db="EMBL/GenBank/DDBJ databases">
        <authorList>
            <person name="Blom J."/>
        </authorList>
    </citation>
    <scope>NUCLEOTIDE SEQUENCE [LARGE SCALE GENOMIC DNA]</scope>
    <source>
        <strain evidence="1 2">ES3154-GLU</strain>
    </source>
</reference>
<sequence length="422" mass="50663">MKVSELKNRVNADLSLVFYDILKEKVKFNWLELKKVYESETKNDFEEALFENVKIKDKKVFLKNSSYKNNVSNIPKLEENFIKCVNDMHSYEMYKLNEELENYQIKSIEKNYIDDSESAIYFSLVIKLWTKAYLKKYVEETLLKVSIEYFEELFEEEGFYNTSFYASDKLRYLWEYFSGFSATLSNVISIYYSDYEKKALKQKLRKEKYTKKELQEKISENLNSLLDDVMEVFEKSNEFYLYDTSEEILIFYVLFCVVNQIDEEIEEKLEKDEEIILNKKANEIYKRAFEVFFFRTLEVILMLKSCIFKPLETITDELAIEIYDNSTSESEEIPEYEGTRICMEMIDKLRTNFKSFMCLTSKYIFESTYYEDREKLNKLMAIGASEYIERISEYLMTANLINYFENSNEICKCECECEGEEF</sequence>
<accession>A0A6I8MD61</accession>
<dbReference type="AlphaFoldDB" id="A0A6I8MD61"/>
<evidence type="ECO:0000313" key="2">
    <source>
        <dbReference type="Proteomes" id="UP000419017"/>
    </source>
</evidence>
<organism evidence="1 2">
    <name type="scientific">Oceanivirga miroungae</name>
    <dbReference type="NCBI Taxonomy" id="1130046"/>
    <lineage>
        <taxon>Bacteria</taxon>
        <taxon>Fusobacteriati</taxon>
        <taxon>Fusobacteriota</taxon>
        <taxon>Fusobacteriia</taxon>
        <taxon>Fusobacteriales</taxon>
        <taxon>Leptotrichiaceae</taxon>
        <taxon>Oceanivirga</taxon>
    </lineage>
</organism>
<evidence type="ECO:0000313" key="1">
    <source>
        <dbReference type="EMBL" id="VWL85380.1"/>
    </source>
</evidence>
<dbReference type="Proteomes" id="UP000419017">
    <property type="component" value="Unassembled WGS sequence"/>
</dbReference>
<dbReference type="EMBL" id="CABWIB010000001">
    <property type="protein sequence ID" value="VWL85380.1"/>
    <property type="molecule type" value="Genomic_DNA"/>
</dbReference>
<gene>
    <name evidence="1" type="ORF">OMES3154_00665</name>
</gene>
<keyword evidence="2" id="KW-1185">Reference proteome</keyword>
<name>A0A6I8MD61_9FUSO</name>
<proteinExistence type="predicted"/>
<dbReference type="RefSeq" id="WP_156683378.1">
    <property type="nucleotide sequence ID" value="NZ_CABWIB010000001.1"/>
</dbReference>
<protein>
    <submittedName>
        <fullName evidence="1">Uncharacterized protein</fullName>
    </submittedName>
</protein>